<feature type="region of interest" description="Disordered" evidence="1">
    <location>
        <begin position="458"/>
        <end position="478"/>
    </location>
</feature>
<feature type="compositionally biased region" description="Low complexity" evidence="1">
    <location>
        <begin position="239"/>
        <end position="254"/>
    </location>
</feature>
<keyword evidence="2" id="KW-0472">Membrane</keyword>
<feature type="compositionally biased region" description="Low complexity" evidence="1">
    <location>
        <begin position="164"/>
        <end position="179"/>
    </location>
</feature>
<evidence type="ECO:0000313" key="3">
    <source>
        <dbReference type="EMBL" id="KAL1899545.1"/>
    </source>
</evidence>
<keyword evidence="2" id="KW-0812">Transmembrane</keyword>
<feature type="compositionally biased region" description="Low complexity" evidence="1">
    <location>
        <begin position="190"/>
        <end position="226"/>
    </location>
</feature>
<feature type="region of interest" description="Disordered" evidence="1">
    <location>
        <begin position="408"/>
        <end position="431"/>
    </location>
</feature>
<feature type="transmembrane region" description="Helical" evidence="2">
    <location>
        <begin position="306"/>
        <end position="330"/>
    </location>
</feature>
<keyword evidence="2" id="KW-1133">Transmembrane helix</keyword>
<sequence length="713" mass="74412">MTTALHGGTAPLAALTTVFTPPCPTSWLVTTTKLPSQFPSFPAADVAATTCDPPGWAGNLAGEGFQYYSPAICPDGFQVGAGCILTGTPRTTEGFPAVVAGETVAWCVPSGQSCTSDTTDFRGGIWGVSQTATGAGATVTVGPAIQIRFRDVDLSILATHPLTPGLTLAGATPTTSSTPTPSPTPPPAKLTPNVASTSSQTTQTSQESSPSSSTPSPSPSLTSSTDSTAAGFVTVKGKPTTASPSSSPEPVTSTVQVVSHGSTFMSTVVTSPTSAPAGGGSGDASTGGAASNSTSNAATRSSPTPAFTATIIMAVILSVAAAAIIAYFLLSRRRFRRQQQQKKQQDGILPKTEPPVYDGSSSIGWSSVGVGAWVHSKRPRWRILWRRTRAWWSNLRFLPWQKRSSLTGDNRSWGRRRPSLPDQQNQNVADVEASRAITPLAELPTSERVLADYAELEGSPVPGRQEGDNQGPYDDDDADSYMSIQKFKGIPAQRMSANSTTRANRLSWMSRLSRYMRGRPSTAGGDGRETPASMGASVYDDAATVADRSVLSRASTRSSRWTRAGDADDCPFGTMDSGEFHESSWEAFSRSREGLGRLLLVKKNARSPSPMPSFGVRRGHQRGLSVPTNGTAKGLPRLPSPAITVRSDRTGTPGPGRLSANGGNSNRFSRLSSGTFGRMDSFISRDGSHIGDMPSANGGGGGGGGGQNTEASP</sequence>
<comment type="caution">
    <text evidence="3">The sequence shown here is derived from an EMBL/GenBank/DDBJ whole genome shotgun (WGS) entry which is preliminary data.</text>
</comment>
<feature type="compositionally biased region" description="Low complexity" evidence="1">
    <location>
        <begin position="283"/>
        <end position="303"/>
    </location>
</feature>
<accession>A0ABR3ZFR5</accession>
<proteinExistence type="predicted"/>
<dbReference type="EMBL" id="JAWCUI010000012">
    <property type="protein sequence ID" value="KAL1899545.1"/>
    <property type="molecule type" value="Genomic_DNA"/>
</dbReference>
<evidence type="ECO:0000256" key="1">
    <source>
        <dbReference type="SAM" id="MobiDB-lite"/>
    </source>
</evidence>
<dbReference type="Proteomes" id="UP001583186">
    <property type="component" value="Unassembled WGS sequence"/>
</dbReference>
<feature type="region of interest" description="Disordered" evidence="1">
    <location>
        <begin position="235"/>
        <end position="254"/>
    </location>
</feature>
<keyword evidence="4" id="KW-1185">Reference proteome</keyword>
<organism evidence="3 4">
    <name type="scientific">Sporothrix stenoceras</name>
    <dbReference type="NCBI Taxonomy" id="5173"/>
    <lineage>
        <taxon>Eukaryota</taxon>
        <taxon>Fungi</taxon>
        <taxon>Dikarya</taxon>
        <taxon>Ascomycota</taxon>
        <taxon>Pezizomycotina</taxon>
        <taxon>Sordariomycetes</taxon>
        <taxon>Sordariomycetidae</taxon>
        <taxon>Ophiostomatales</taxon>
        <taxon>Ophiostomataceae</taxon>
        <taxon>Sporothrix</taxon>
    </lineage>
</organism>
<gene>
    <name evidence="3" type="ORF">Sste5346_002947</name>
</gene>
<feature type="compositionally biased region" description="Pro residues" evidence="1">
    <location>
        <begin position="180"/>
        <end position="189"/>
    </location>
</feature>
<feature type="region of interest" description="Disordered" evidence="1">
    <location>
        <begin position="164"/>
        <end position="226"/>
    </location>
</feature>
<feature type="compositionally biased region" description="Gly residues" evidence="1">
    <location>
        <begin position="697"/>
        <end position="707"/>
    </location>
</feature>
<feature type="region of interest" description="Disordered" evidence="1">
    <location>
        <begin position="606"/>
        <end position="713"/>
    </location>
</feature>
<feature type="compositionally biased region" description="Polar residues" evidence="1">
    <location>
        <begin position="661"/>
        <end position="675"/>
    </location>
</feature>
<protein>
    <submittedName>
        <fullName evidence="3">Uncharacterized protein</fullName>
    </submittedName>
</protein>
<feature type="region of interest" description="Disordered" evidence="1">
    <location>
        <begin position="268"/>
        <end position="303"/>
    </location>
</feature>
<feature type="region of interest" description="Disordered" evidence="1">
    <location>
        <begin position="341"/>
        <end position="360"/>
    </location>
</feature>
<evidence type="ECO:0000256" key="2">
    <source>
        <dbReference type="SAM" id="Phobius"/>
    </source>
</evidence>
<name>A0ABR3ZFR5_9PEZI</name>
<reference evidence="3 4" key="1">
    <citation type="journal article" date="2024" name="IMA Fungus">
        <title>IMA Genome - F19 : A genome assembly and annotation guide to empower mycologists, including annotated draft genome sequences of Ceratocystis pirilliformis, Diaporthe australafricana, Fusarium ophioides, Paecilomyces lecythidis, and Sporothrix stenoceras.</title>
        <authorList>
            <person name="Aylward J."/>
            <person name="Wilson A.M."/>
            <person name="Visagie C.M."/>
            <person name="Spraker J."/>
            <person name="Barnes I."/>
            <person name="Buitendag C."/>
            <person name="Ceriani C."/>
            <person name="Del Mar Angel L."/>
            <person name="du Plessis D."/>
            <person name="Fuchs T."/>
            <person name="Gasser K."/>
            <person name="Kramer D."/>
            <person name="Li W."/>
            <person name="Munsamy K."/>
            <person name="Piso A."/>
            <person name="Price J.L."/>
            <person name="Sonnekus B."/>
            <person name="Thomas C."/>
            <person name="van der Nest A."/>
            <person name="van Dijk A."/>
            <person name="van Heerden A."/>
            <person name="van Vuuren N."/>
            <person name="Yilmaz N."/>
            <person name="Duong T.A."/>
            <person name="van der Merwe N.A."/>
            <person name="Wingfield M.J."/>
            <person name="Wingfield B.D."/>
        </authorList>
    </citation>
    <scope>NUCLEOTIDE SEQUENCE [LARGE SCALE GENOMIC DNA]</scope>
    <source>
        <strain evidence="3 4">CMW 5346</strain>
    </source>
</reference>
<evidence type="ECO:0000313" key="4">
    <source>
        <dbReference type="Proteomes" id="UP001583186"/>
    </source>
</evidence>